<feature type="coiled-coil region" evidence="1">
    <location>
        <begin position="146"/>
        <end position="177"/>
    </location>
</feature>
<feature type="compositionally biased region" description="Low complexity" evidence="2">
    <location>
        <begin position="42"/>
        <end position="80"/>
    </location>
</feature>
<feature type="region of interest" description="Disordered" evidence="2">
    <location>
        <begin position="1"/>
        <end position="94"/>
    </location>
</feature>
<evidence type="ECO:0000256" key="1">
    <source>
        <dbReference type="SAM" id="Coils"/>
    </source>
</evidence>
<keyword evidence="1" id="KW-0175">Coiled coil</keyword>
<proteinExistence type="predicted"/>
<evidence type="ECO:0000313" key="3">
    <source>
        <dbReference type="EMBL" id="KAJ4496663.1"/>
    </source>
</evidence>
<reference evidence="3" key="1">
    <citation type="submission" date="2022-08" db="EMBL/GenBank/DDBJ databases">
        <title>A Global Phylogenomic Analysis of the Shiitake Genus Lentinula.</title>
        <authorList>
            <consortium name="DOE Joint Genome Institute"/>
            <person name="Sierra-Patev S."/>
            <person name="Min B."/>
            <person name="Naranjo-Ortiz M."/>
            <person name="Looney B."/>
            <person name="Konkel Z."/>
            <person name="Slot J.C."/>
            <person name="Sakamoto Y."/>
            <person name="Steenwyk J.L."/>
            <person name="Rokas A."/>
            <person name="Carro J."/>
            <person name="Camarero S."/>
            <person name="Ferreira P."/>
            <person name="Molpeceres G."/>
            <person name="Ruiz-Duenas F.J."/>
            <person name="Serrano A."/>
            <person name="Henrissat B."/>
            <person name="Drula E."/>
            <person name="Hughes K.W."/>
            <person name="Mata J.L."/>
            <person name="Ishikawa N.K."/>
            <person name="Vargas-Isla R."/>
            <person name="Ushijima S."/>
            <person name="Smith C.A."/>
            <person name="Ahrendt S."/>
            <person name="Andreopoulos W."/>
            <person name="He G."/>
            <person name="Labutti K."/>
            <person name="Lipzen A."/>
            <person name="Ng V."/>
            <person name="Riley R."/>
            <person name="Sandor L."/>
            <person name="Barry K."/>
            <person name="Martinez A.T."/>
            <person name="Xiao Y."/>
            <person name="Gibbons J.G."/>
            <person name="Terashima K."/>
            <person name="Grigoriev I.V."/>
            <person name="Hibbett D.S."/>
        </authorList>
    </citation>
    <scope>NUCLEOTIDE SEQUENCE</scope>
    <source>
        <strain evidence="3">RHP3577 ss4</strain>
    </source>
</reference>
<keyword evidence="4" id="KW-1185">Reference proteome</keyword>
<feature type="region of interest" description="Disordered" evidence="2">
    <location>
        <begin position="338"/>
        <end position="360"/>
    </location>
</feature>
<dbReference type="Proteomes" id="UP001150217">
    <property type="component" value="Unassembled WGS sequence"/>
</dbReference>
<organism evidence="3 4">
    <name type="scientific">Lentinula lateritia</name>
    <dbReference type="NCBI Taxonomy" id="40482"/>
    <lineage>
        <taxon>Eukaryota</taxon>
        <taxon>Fungi</taxon>
        <taxon>Dikarya</taxon>
        <taxon>Basidiomycota</taxon>
        <taxon>Agaricomycotina</taxon>
        <taxon>Agaricomycetes</taxon>
        <taxon>Agaricomycetidae</taxon>
        <taxon>Agaricales</taxon>
        <taxon>Marasmiineae</taxon>
        <taxon>Omphalotaceae</taxon>
        <taxon>Lentinula</taxon>
    </lineage>
</organism>
<name>A0ABQ8VJW2_9AGAR</name>
<dbReference type="EMBL" id="JANVFT010000026">
    <property type="protein sequence ID" value="KAJ4496663.1"/>
    <property type="molecule type" value="Genomic_DNA"/>
</dbReference>
<feature type="compositionally biased region" description="Polar residues" evidence="2">
    <location>
        <begin position="340"/>
        <end position="360"/>
    </location>
</feature>
<protein>
    <submittedName>
        <fullName evidence="3">Uncharacterized protein</fullName>
    </submittedName>
</protein>
<gene>
    <name evidence="3" type="ORF">C8R41DRAFT_825444</name>
</gene>
<sequence length="360" mass="39371">MKIVKNQKNQREMTGRNTSRNPPSLKIDPTTPPASNPPPPKNSSVTGTTPSSTGASASSTSSFPMTSLDTTTSTQTSLPSGATQRSPGAKPEGIFTRLQQPDTTVSSESQAFTQLLSRMGQVIGALHTTCDLLEKSTKFAVAAGPAIKAAEELKKLRHDLQEQKAQYKAQFQLLEGRLSGQLEDAIKGVLRDQALSLVKKQVREEISNSVSEELRLQIPSQLLTQNEMHTSQMLEINTSVYNSESRARNTSIRGATDSLHQLWLPSDSKPHPRFPPTVRALADKSNDEIETLLQAYNIAMPSLRSQSTDKKPVIFTREEKINYFLNYIGVTLRVVPKPPTTTSSKEGKKLSSTLVISASQ</sequence>
<comment type="caution">
    <text evidence="3">The sequence shown here is derived from an EMBL/GenBank/DDBJ whole genome shotgun (WGS) entry which is preliminary data.</text>
</comment>
<feature type="compositionally biased region" description="Pro residues" evidence="2">
    <location>
        <begin position="30"/>
        <end position="41"/>
    </location>
</feature>
<evidence type="ECO:0000313" key="4">
    <source>
        <dbReference type="Proteomes" id="UP001150217"/>
    </source>
</evidence>
<evidence type="ECO:0000256" key="2">
    <source>
        <dbReference type="SAM" id="MobiDB-lite"/>
    </source>
</evidence>
<accession>A0ABQ8VJW2</accession>